<evidence type="ECO:0000313" key="2">
    <source>
        <dbReference type="EMBL" id="OGF19456.1"/>
    </source>
</evidence>
<dbReference type="Gene3D" id="3.40.50.150">
    <property type="entry name" value="Vaccinia Virus protein VP39"/>
    <property type="match status" value="1"/>
</dbReference>
<sequence length="349" mass="40433">MENQMTGTDESRVVDLPSMPTSTKRDIPIIFDHKVDLNYESKSRLDSFRLWLMGLLVFIVKWKKKWIPESWPWFWKDKDKDGKRVLRCNSVLFDGLSRPCRNIRAGAASWWALDIIYNFDFRWFGALRLFSYFWITMRNARAVRNRKKMIVQHLVNAMQETFRQFGEVKILTLACGSAEAIFEACHIIVKDYPSIGQRLSVFFTDIDPKALRHVNIRIDEEKLGFICKAKKANILNFQHLVDYLIKIASFEPTMVEMVGLMDYLDDERAISLCHSIRDFLPVGGFFITANAISNDEVSFMSTVIEWDMIYREPEELASIIEAAGFNSKTSSCQIVVEPEKIHAVALCTV</sequence>
<dbReference type="AlphaFoldDB" id="A0A1F5RYG3"/>
<gene>
    <name evidence="2" type="ORF">A3I35_03415</name>
</gene>
<dbReference type="InterPro" id="IPR022744">
    <property type="entry name" value="MeTrfase_dom_put"/>
</dbReference>
<reference evidence="2 3" key="1">
    <citation type="journal article" date="2016" name="Nat. Commun.">
        <title>Thousands of microbial genomes shed light on interconnected biogeochemical processes in an aquifer system.</title>
        <authorList>
            <person name="Anantharaman K."/>
            <person name="Brown C.T."/>
            <person name="Hug L.A."/>
            <person name="Sharon I."/>
            <person name="Castelle C.J."/>
            <person name="Probst A.J."/>
            <person name="Thomas B.C."/>
            <person name="Singh A."/>
            <person name="Wilkins M.J."/>
            <person name="Karaoz U."/>
            <person name="Brodie E.L."/>
            <person name="Williams K.H."/>
            <person name="Hubbard S.S."/>
            <person name="Banfield J.F."/>
        </authorList>
    </citation>
    <scope>NUCLEOTIDE SEQUENCE [LARGE SCALE GENOMIC DNA]</scope>
</reference>
<dbReference type="EMBL" id="MFFV01000031">
    <property type="protein sequence ID" value="OGF19456.1"/>
    <property type="molecule type" value="Genomic_DNA"/>
</dbReference>
<dbReference type="Pfam" id="PF12147">
    <property type="entry name" value="Methyltransf_20"/>
    <property type="match status" value="1"/>
</dbReference>
<proteinExistence type="predicted"/>
<dbReference type="SUPFAM" id="SSF53335">
    <property type="entry name" value="S-adenosyl-L-methionine-dependent methyltransferases"/>
    <property type="match status" value="1"/>
</dbReference>
<protein>
    <recommendedName>
        <fullName evidence="1">Methyltransferase domain-containing protein</fullName>
    </recommendedName>
</protein>
<comment type="caution">
    <text evidence="2">The sequence shown here is derived from an EMBL/GenBank/DDBJ whole genome shotgun (WGS) entry which is preliminary data.</text>
</comment>
<organism evidence="2 3">
    <name type="scientific">Candidatus Falkowbacteria bacterium RIFCSPLOWO2_02_FULL_45_15</name>
    <dbReference type="NCBI Taxonomy" id="1797988"/>
    <lineage>
        <taxon>Bacteria</taxon>
        <taxon>Candidatus Falkowiibacteriota</taxon>
    </lineage>
</organism>
<dbReference type="InterPro" id="IPR029063">
    <property type="entry name" value="SAM-dependent_MTases_sf"/>
</dbReference>
<evidence type="ECO:0000313" key="3">
    <source>
        <dbReference type="Proteomes" id="UP000177878"/>
    </source>
</evidence>
<accession>A0A1F5RYG3</accession>
<dbReference type="STRING" id="1797988.A3I35_03415"/>
<dbReference type="Proteomes" id="UP000177878">
    <property type="component" value="Unassembled WGS sequence"/>
</dbReference>
<name>A0A1F5RYG3_9BACT</name>
<feature type="domain" description="Methyltransferase" evidence="1">
    <location>
        <begin position="104"/>
        <end position="328"/>
    </location>
</feature>
<evidence type="ECO:0000259" key="1">
    <source>
        <dbReference type="Pfam" id="PF12147"/>
    </source>
</evidence>